<dbReference type="EMBL" id="JABMIG020000008">
    <property type="protein sequence ID" value="KAL3804350.1"/>
    <property type="molecule type" value="Genomic_DNA"/>
</dbReference>
<keyword evidence="4 6" id="KW-1133">Transmembrane helix</keyword>
<dbReference type="InterPro" id="IPR051068">
    <property type="entry name" value="MFS_Domain-Containing_Protein"/>
</dbReference>
<keyword evidence="8" id="KW-1185">Reference proteome</keyword>
<feature type="transmembrane region" description="Helical" evidence="6">
    <location>
        <begin position="88"/>
        <end position="111"/>
    </location>
</feature>
<dbReference type="AlphaFoldDB" id="A0ABD3QVR6"/>
<comment type="subcellular location">
    <subcellularLocation>
        <location evidence="1">Endomembrane system</location>
        <topology evidence="1">Multi-pass membrane protein</topology>
    </subcellularLocation>
</comment>
<evidence type="ECO:0008006" key="9">
    <source>
        <dbReference type="Google" id="ProtNLM"/>
    </source>
</evidence>
<reference evidence="7 8" key="1">
    <citation type="journal article" date="2020" name="G3 (Bethesda)">
        <title>Improved Reference Genome for Cyclotella cryptica CCMP332, a Model for Cell Wall Morphogenesis, Salinity Adaptation, and Lipid Production in Diatoms (Bacillariophyta).</title>
        <authorList>
            <person name="Roberts W.R."/>
            <person name="Downey K.M."/>
            <person name="Ruck E.C."/>
            <person name="Traller J.C."/>
            <person name="Alverson A.J."/>
        </authorList>
    </citation>
    <scope>NUCLEOTIDE SEQUENCE [LARGE SCALE GENOMIC DNA]</scope>
    <source>
        <strain evidence="7 8">CCMP332</strain>
    </source>
</reference>
<dbReference type="Pfam" id="PF07690">
    <property type="entry name" value="MFS_1"/>
    <property type="match status" value="1"/>
</dbReference>
<dbReference type="SUPFAM" id="SSF103473">
    <property type="entry name" value="MFS general substrate transporter"/>
    <property type="match status" value="1"/>
</dbReference>
<dbReference type="InterPro" id="IPR011701">
    <property type="entry name" value="MFS"/>
</dbReference>
<accession>A0ABD3QVR6</accession>
<keyword evidence="5 6" id="KW-0472">Membrane</keyword>
<name>A0ABD3QVR6_9STRA</name>
<feature type="transmembrane region" description="Helical" evidence="6">
    <location>
        <begin position="127"/>
        <end position="146"/>
    </location>
</feature>
<evidence type="ECO:0000256" key="4">
    <source>
        <dbReference type="ARBA" id="ARBA00022989"/>
    </source>
</evidence>
<sequence>MDCTINDSESSKLIAPVSAGIRGGYGTSIANEQIKTNHSDRIKVDPSAEVHSWLMPFFVNIFLACASFSIVMPSLAPYLRQIGAPLSFLPWVVSAYSIGEMIGSATIGLFYEHATKTCQVEGRGPRISLLLCSCLGIIGSAMYAAAGWIEDDTIAQHCVFFGRFVQGTWTGGQQAVEQAYLSAAVHPSTKVECTATLSTCAVLGFVMGPTIGAVFCQIDTTIYGLTFNANNAPGFFILVAVVVMFIQTLSFFDGKDDRTGEFIKENKSTAQKDIAAISECSNTKRPFNTTGVAMSIFVFLVHYYSFAVQETITTPMVIKLYEWSPIEINILFASAGIISLITSFSVRYLSRHVQDQTLLILSIVIGLTGSLLLIDIPQFETVLPVWRFLTGFSLITMAFPVGRNVVLGVFGNILGPVNQGRWMGVIIAVSALPRALGPFLALEALEAVYWRTWLEFGLCSIFFLCAFIGTTETINTLVPYSDFVKSPASGESEISTSPMPSPVLVRRNSVRIRHLKLNSSKEVNIGCTGACLS</sequence>
<feature type="transmembrane region" description="Helical" evidence="6">
    <location>
        <begin position="358"/>
        <end position="376"/>
    </location>
</feature>
<evidence type="ECO:0000256" key="1">
    <source>
        <dbReference type="ARBA" id="ARBA00004127"/>
    </source>
</evidence>
<keyword evidence="3 6" id="KW-0812">Transmembrane</keyword>
<feature type="transmembrane region" description="Helical" evidence="6">
    <location>
        <begin position="422"/>
        <end position="442"/>
    </location>
</feature>
<dbReference type="Gene3D" id="1.20.1250.20">
    <property type="entry name" value="MFS general substrate transporter like domains"/>
    <property type="match status" value="1"/>
</dbReference>
<feature type="transmembrane region" description="Helical" evidence="6">
    <location>
        <begin position="234"/>
        <end position="252"/>
    </location>
</feature>
<feature type="transmembrane region" description="Helical" evidence="6">
    <location>
        <begin position="287"/>
        <end position="306"/>
    </location>
</feature>
<evidence type="ECO:0000313" key="8">
    <source>
        <dbReference type="Proteomes" id="UP001516023"/>
    </source>
</evidence>
<feature type="transmembrane region" description="Helical" evidence="6">
    <location>
        <begin position="326"/>
        <end position="346"/>
    </location>
</feature>
<dbReference type="GO" id="GO:0012505">
    <property type="term" value="C:endomembrane system"/>
    <property type="evidence" value="ECO:0007669"/>
    <property type="project" value="UniProtKB-SubCell"/>
</dbReference>
<keyword evidence="2" id="KW-0813">Transport</keyword>
<feature type="transmembrane region" description="Helical" evidence="6">
    <location>
        <begin position="448"/>
        <end position="469"/>
    </location>
</feature>
<evidence type="ECO:0000256" key="5">
    <source>
        <dbReference type="ARBA" id="ARBA00023136"/>
    </source>
</evidence>
<feature type="transmembrane region" description="Helical" evidence="6">
    <location>
        <begin position="53"/>
        <end position="76"/>
    </location>
</feature>
<feature type="transmembrane region" description="Helical" evidence="6">
    <location>
        <begin position="388"/>
        <end position="410"/>
    </location>
</feature>
<dbReference type="Proteomes" id="UP001516023">
    <property type="component" value="Unassembled WGS sequence"/>
</dbReference>
<protein>
    <recommendedName>
        <fullName evidence="9">Major facilitator superfamily (MFS) profile domain-containing protein</fullName>
    </recommendedName>
</protein>
<comment type="caution">
    <text evidence="7">The sequence shown here is derived from an EMBL/GenBank/DDBJ whole genome shotgun (WGS) entry which is preliminary data.</text>
</comment>
<gene>
    <name evidence="7" type="ORF">HJC23_011278</name>
</gene>
<proteinExistence type="predicted"/>
<evidence type="ECO:0000256" key="6">
    <source>
        <dbReference type="SAM" id="Phobius"/>
    </source>
</evidence>
<evidence type="ECO:0000256" key="2">
    <source>
        <dbReference type="ARBA" id="ARBA00022448"/>
    </source>
</evidence>
<dbReference type="PANTHER" id="PTHR23510">
    <property type="entry name" value="INNER MEMBRANE TRANSPORT PROTEIN YAJR"/>
    <property type="match status" value="1"/>
</dbReference>
<organism evidence="7 8">
    <name type="scientific">Cyclotella cryptica</name>
    <dbReference type="NCBI Taxonomy" id="29204"/>
    <lineage>
        <taxon>Eukaryota</taxon>
        <taxon>Sar</taxon>
        <taxon>Stramenopiles</taxon>
        <taxon>Ochrophyta</taxon>
        <taxon>Bacillariophyta</taxon>
        <taxon>Coscinodiscophyceae</taxon>
        <taxon>Thalassiosirophycidae</taxon>
        <taxon>Stephanodiscales</taxon>
        <taxon>Stephanodiscaceae</taxon>
        <taxon>Cyclotella</taxon>
    </lineage>
</organism>
<evidence type="ECO:0000256" key="3">
    <source>
        <dbReference type="ARBA" id="ARBA00022692"/>
    </source>
</evidence>
<dbReference type="InterPro" id="IPR036259">
    <property type="entry name" value="MFS_trans_sf"/>
</dbReference>
<dbReference type="PANTHER" id="PTHR23510:SF3">
    <property type="entry name" value="MAJOR FACILITATOR SUPERFAMILY DOMAIN-CONTAINING PROTEIN 8"/>
    <property type="match status" value="1"/>
</dbReference>
<evidence type="ECO:0000313" key="7">
    <source>
        <dbReference type="EMBL" id="KAL3804350.1"/>
    </source>
</evidence>